<dbReference type="InterPro" id="IPR029491">
    <property type="entry name" value="Helicase_HTH"/>
</dbReference>
<protein>
    <submittedName>
        <fullName evidence="2">Uncharacterized protein YpbB</fullName>
    </submittedName>
</protein>
<evidence type="ECO:0000259" key="1">
    <source>
        <dbReference type="Pfam" id="PF14493"/>
    </source>
</evidence>
<evidence type="ECO:0000313" key="3">
    <source>
        <dbReference type="Proteomes" id="UP000523087"/>
    </source>
</evidence>
<sequence>MKSDYGSFLLLFCLQRLNGERSLSALYHLFSGKKSSQTLQDSKWFRLERFFGVWKELELHEIEAVVRKFVEKQWVVPTAERSYLLTRNGKDQLEQWLQQSFFPIHLNGWKYHSSEMLFWYRLSLLVQTLSNVIHRRTFEPIHRHEETFVWVKRYLFAQKRSTRELAGSLYEDIRTLLASISEEEATVFTLRLTSFERIGWTNEQLAVFLKKDPIYIRFMFQHVLHYIMEKVETDKLSFPTLYELLCDISPSIPLTLSAQKTYEWLRKGKTIDEIARLRRLKRSTIEDHIVEIAANIDEFSIEPFVNQKRASQIMEAVQRLQTRKLRQIREAVGENIHYFEIRLVLAKIGDVYEP</sequence>
<proteinExistence type="predicted"/>
<keyword evidence="3" id="KW-1185">Reference proteome</keyword>
<dbReference type="Pfam" id="PF14493">
    <property type="entry name" value="HTH_40"/>
    <property type="match status" value="1"/>
</dbReference>
<accession>A0A7V9Z3H9</accession>
<evidence type="ECO:0000313" key="2">
    <source>
        <dbReference type="EMBL" id="MBA2873255.1"/>
    </source>
</evidence>
<gene>
    <name evidence="2" type="ORF">HNR31_000007</name>
</gene>
<comment type="caution">
    <text evidence="2">The sequence shown here is derived from an EMBL/GenBank/DDBJ whole genome shotgun (WGS) entry which is preliminary data.</text>
</comment>
<feature type="domain" description="Helicase Helix-turn-helix" evidence="1">
    <location>
        <begin position="257"/>
        <end position="345"/>
    </location>
</feature>
<dbReference type="AlphaFoldDB" id="A0A7V9Z3H9"/>
<dbReference type="PIRSF" id="PIRSF021350">
    <property type="entry name" value="UCP021350"/>
    <property type="match status" value="1"/>
</dbReference>
<dbReference type="InterPro" id="IPR008308">
    <property type="entry name" value="YpbB-like"/>
</dbReference>
<dbReference type="EMBL" id="JACDUT010000001">
    <property type="protein sequence ID" value="MBA2873255.1"/>
    <property type="molecule type" value="Genomic_DNA"/>
</dbReference>
<name>A0A7V9Z3H9_9BACL</name>
<dbReference type="Gene3D" id="1.10.10.1390">
    <property type="entry name" value="ATP-dependent DNA helicase RecQ"/>
    <property type="match status" value="1"/>
</dbReference>
<dbReference type="RefSeq" id="WP_181554222.1">
    <property type="nucleotide sequence ID" value="NZ_CP064060.1"/>
</dbReference>
<reference evidence="2 3" key="1">
    <citation type="submission" date="2020-07" db="EMBL/GenBank/DDBJ databases">
        <title>Genomic Encyclopedia of Type Strains, Phase IV (KMG-IV): sequencing the most valuable type-strain genomes for metagenomic binning, comparative biology and taxonomic classification.</title>
        <authorList>
            <person name="Goeker M."/>
        </authorList>
    </citation>
    <scope>NUCLEOTIDE SEQUENCE [LARGE SCALE GENOMIC DNA]</scope>
    <source>
        <strain evidence="2 3">DSM 15730</strain>
    </source>
</reference>
<dbReference type="Proteomes" id="UP000523087">
    <property type="component" value="Unassembled WGS sequence"/>
</dbReference>
<organism evidence="2 3">
    <name type="scientific">Thermaerobacillus caldiproteolyticus</name>
    <dbReference type="NCBI Taxonomy" id="247480"/>
    <lineage>
        <taxon>Bacteria</taxon>
        <taxon>Bacillati</taxon>
        <taxon>Bacillota</taxon>
        <taxon>Bacilli</taxon>
        <taxon>Bacillales</taxon>
        <taxon>Anoxybacillaceae</taxon>
        <taxon>Thermaerobacillus</taxon>
    </lineage>
</organism>